<dbReference type="Pfam" id="PF13414">
    <property type="entry name" value="TPR_11"/>
    <property type="match status" value="1"/>
</dbReference>
<dbReference type="SUPFAM" id="SSF48452">
    <property type="entry name" value="TPR-like"/>
    <property type="match status" value="1"/>
</dbReference>
<evidence type="ECO:0000313" key="1">
    <source>
        <dbReference type="EMBL" id="GAI70994.1"/>
    </source>
</evidence>
<feature type="non-terminal residue" evidence="1">
    <location>
        <position position="47"/>
    </location>
</feature>
<dbReference type="PROSITE" id="PS50005">
    <property type="entry name" value="TPR"/>
    <property type="match status" value="1"/>
</dbReference>
<dbReference type="Gene3D" id="1.25.40.10">
    <property type="entry name" value="Tetratricopeptide repeat domain"/>
    <property type="match status" value="1"/>
</dbReference>
<dbReference type="EMBL" id="BARV01045711">
    <property type="protein sequence ID" value="GAI70994.1"/>
    <property type="molecule type" value="Genomic_DNA"/>
</dbReference>
<reference evidence="1" key="1">
    <citation type="journal article" date="2014" name="Front. Microbiol.">
        <title>High frequency of phylogenetically diverse reductive dehalogenase-homologous genes in deep subseafloor sedimentary metagenomes.</title>
        <authorList>
            <person name="Kawai M."/>
            <person name="Futagami T."/>
            <person name="Toyoda A."/>
            <person name="Takaki Y."/>
            <person name="Nishi S."/>
            <person name="Hori S."/>
            <person name="Arai W."/>
            <person name="Tsubouchi T."/>
            <person name="Morono Y."/>
            <person name="Uchiyama I."/>
            <person name="Ito T."/>
            <person name="Fujiyama A."/>
            <person name="Inagaki F."/>
            <person name="Takami H."/>
        </authorList>
    </citation>
    <scope>NUCLEOTIDE SEQUENCE</scope>
    <source>
        <strain evidence="1">Expedition CK06-06</strain>
    </source>
</reference>
<accession>X1ST68</accession>
<name>X1ST68_9ZZZZ</name>
<comment type="caution">
    <text evidence="1">The sequence shown here is derived from an EMBL/GenBank/DDBJ whole genome shotgun (WGS) entry which is preliminary data.</text>
</comment>
<sequence>KLGYVLAHIGKFDEAIPLYNKALRIAPDLVNIRLNLGLALVGSGKFA</sequence>
<organism evidence="1">
    <name type="scientific">marine sediment metagenome</name>
    <dbReference type="NCBI Taxonomy" id="412755"/>
    <lineage>
        <taxon>unclassified sequences</taxon>
        <taxon>metagenomes</taxon>
        <taxon>ecological metagenomes</taxon>
    </lineage>
</organism>
<protein>
    <submittedName>
        <fullName evidence="1">Uncharacterized protein</fullName>
    </submittedName>
</protein>
<dbReference type="InterPro" id="IPR011990">
    <property type="entry name" value="TPR-like_helical_dom_sf"/>
</dbReference>
<dbReference type="PROSITE" id="PS50293">
    <property type="entry name" value="TPR_REGION"/>
    <property type="match status" value="1"/>
</dbReference>
<feature type="non-terminal residue" evidence="1">
    <location>
        <position position="1"/>
    </location>
</feature>
<gene>
    <name evidence="1" type="ORF">S06H3_66759</name>
</gene>
<dbReference type="InterPro" id="IPR019734">
    <property type="entry name" value="TPR_rpt"/>
</dbReference>
<dbReference type="AlphaFoldDB" id="X1ST68"/>
<proteinExistence type="predicted"/>